<keyword evidence="4" id="KW-0147">Chitin-binding</keyword>
<dbReference type="EC" id="3.2.1.14" evidence="3"/>
<evidence type="ECO:0000256" key="8">
    <source>
        <dbReference type="ARBA" id="ARBA00023277"/>
    </source>
</evidence>
<dbReference type="OrthoDB" id="73875at2759"/>
<dbReference type="SMART" id="SM00636">
    <property type="entry name" value="Glyco_18"/>
    <property type="match status" value="1"/>
</dbReference>
<gene>
    <name evidence="15" type="ORF">ASPCAL05737</name>
</gene>
<dbReference type="Proteomes" id="UP000054771">
    <property type="component" value="Unassembled WGS sequence"/>
</dbReference>
<accession>A0A0U5FYF3</accession>
<evidence type="ECO:0000256" key="4">
    <source>
        <dbReference type="ARBA" id="ARBA00022669"/>
    </source>
</evidence>
<dbReference type="SUPFAM" id="SSF51445">
    <property type="entry name" value="(Trans)glycosidases"/>
    <property type="match status" value="1"/>
</dbReference>
<dbReference type="InterPro" id="IPR001579">
    <property type="entry name" value="Glyco_hydro_18_chit_AS"/>
</dbReference>
<evidence type="ECO:0000256" key="7">
    <source>
        <dbReference type="ARBA" id="ARBA00023026"/>
    </source>
</evidence>
<dbReference type="AlphaFoldDB" id="A0A0U5FYF3"/>
<keyword evidence="6" id="KW-0146">Chitin degradation</keyword>
<feature type="domain" description="LysM" evidence="13">
    <location>
        <begin position="253"/>
        <end position="298"/>
    </location>
</feature>
<dbReference type="InterPro" id="IPR011583">
    <property type="entry name" value="Chitinase_II/V-like_cat"/>
</dbReference>
<organism evidence="15 16">
    <name type="scientific">Aspergillus calidoustus</name>
    <dbReference type="NCBI Taxonomy" id="454130"/>
    <lineage>
        <taxon>Eukaryota</taxon>
        <taxon>Fungi</taxon>
        <taxon>Dikarya</taxon>
        <taxon>Ascomycota</taxon>
        <taxon>Pezizomycotina</taxon>
        <taxon>Eurotiomycetes</taxon>
        <taxon>Eurotiomycetidae</taxon>
        <taxon>Eurotiales</taxon>
        <taxon>Aspergillaceae</taxon>
        <taxon>Aspergillus</taxon>
        <taxon>Aspergillus subgen. Nidulantes</taxon>
    </lineage>
</organism>
<feature type="domain" description="LysM" evidence="13">
    <location>
        <begin position="317"/>
        <end position="366"/>
    </location>
</feature>
<proteinExistence type="inferred from homology"/>
<dbReference type="Pfam" id="PF01476">
    <property type="entry name" value="LysM"/>
    <property type="match status" value="1"/>
</dbReference>
<reference evidence="16" key="1">
    <citation type="journal article" date="2016" name="Genome Announc.">
        <title>Draft genome sequences of fungus Aspergillus calidoustus.</title>
        <authorList>
            <person name="Horn F."/>
            <person name="Linde J."/>
            <person name="Mattern D.J."/>
            <person name="Walther G."/>
            <person name="Guthke R."/>
            <person name="Scherlach K."/>
            <person name="Martin K."/>
            <person name="Brakhage A.A."/>
            <person name="Petzke L."/>
            <person name="Valiante V."/>
        </authorList>
    </citation>
    <scope>NUCLEOTIDE SEQUENCE [LARGE SCALE GENOMIC DNA]</scope>
    <source>
        <strain evidence="16">SF006504</strain>
    </source>
</reference>
<dbReference type="InterPro" id="IPR029070">
    <property type="entry name" value="Chitinase_insertion_sf"/>
</dbReference>
<dbReference type="Pfam" id="PF00704">
    <property type="entry name" value="Glyco_hydro_18"/>
    <property type="match status" value="1"/>
</dbReference>
<dbReference type="EMBL" id="CDMC01000004">
    <property type="protein sequence ID" value="CEL04609.1"/>
    <property type="molecule type" value="Genomic_DNA"/>
</dbReference>
<dbReference type="PANTHER" id="PTHR47700:SF2">
    <property type="entry name" value="CHITINASE"/>
    <property type="match status" value="1"/>
</dbReference>
<keyword evidence="7" id="KW-0843">Virulence</keyword>
<dbReference type="Gene3D" id="3.10.350.10">
    <property type="entry name" value="LysM domain"/>
    <property type="match status" value="2"/>
</dbReference>
<evidence type="ECO:0000256" key="1">
    <source>
        <dbReference type="ARBA" id="ARBA00000822"/>
    </source>
</evidence>
<dbReference type="OMA" id="WVAWPKA"/>
<dbReference type="GO" id="GO:0008843">
    <property type="term" value="F:endochitinase activity"/>
    <property type="evidence" value="ECO:0007669"/>
    <property type="project" value="UniProtKB-EC"/>
</dbReference>
<dbReference type="GO" id="GO:0000272">
    <property type="term" value="P:polysaccharide catabolic process"/>
    <property type="evidence" value="ECO:0007669"/>
    <property type="project" value="UniProtKB-KW"/>
</dbReference>
<dbReference type="PROSITE" id="PS51782">
    <property type="entry name" value="LYSM"/>
    <property type="match status" value="2"/>
</dbReference>
<evidence type="ECO:0000256" key="11">
    <source>
        <dbReference type="RuleBase" id="RU000489"/>
    </source>
</evidence>
<dbReference type="InterPro" id="IPR053214">
    <property type="entry name" value="LysM12-like"/>
</dbReference>
<keyword evidence="9 11" id="KW-0326">Glycosidase</keyword>
<comment type="catalytic activity">
    <reaction evidence="1">
        <text>Random endo-hydrolysis of N-acetyl-beta-D-glucosaminide (1-&gt;4)-beta-linkages in chitin and chitodextrins.</text>
        <dbReference type="EC" id="3.2.1.14"/>
    </reaction>
</comment>
<dbReference type="Gene3D" id="3.10.50.10">
    <property type="match status" value="1"/>
</dbReference>
<keyword evidence="16" id="KW-1185">Reference proteome</keyword>
<dbReference type="InterPro" id="IPR018392">
    <property type="entry name" value="LysM"/>
</dbReference>
<evidence type="ECO:0000313" key="16">
    <source>
        <dbReference type="Proteomes" id="UP000054771"/>
    </source>
</evidence>
<evidence type="ECO:0000313" key="15">
    <source>
        <dbReference type="EMBL" id="CEL04609.1"/>
    </source>
</evidence>
<dbReference type="GO" id="GO:0008061">
    <property type="term" value="F:chitin binding"/>
    <property type="evidence" value="ECO:0007669"/>
    <property type="project" value="UniProtKB-KW"/>
</dbReference>
<evidence type="ECO:0000256" key="3">
    <source>
        <dbReference type="ARBA" id="ARBA00012729"/>
    </source>
</evidence>
<evidence type="ECO:0000256" key="6">
    <source>
        <dbReference type="ARBA" id="ARBA00023024"/>
    </source>
</evidence>
<evidence type="ECO:0000259" key="13">
    <source>
        <dbReference type="PROSITE" id="PS51782"/>
    </source>
</evidence>
<dbReference type="CDD" id="cd02878">
    <property type="entry name" value="GH18_zymocin_alpha"/>
    <property type="match status" value="1"/>
</dbReference>
<name>A0A0U5FYF3_ASPCI</name>
<comment type="similarity">
    <text evidence="2">Belongs to the glycosyl hydrolase 18 family. Chitinase class V subfamily.</text>
</comment>
<dbReference type="PROSITE" id="PS51910">
    <property type="entry name" value="GH18_2"/>
    <property type="match status" value="1"/>
</dbReference>
<keyword evidence="10" id="KW-0624">Polysaccharide degradation</keyword>
<evidence type="ECO:0000256" key="9">
    <source>
        <dbReference type="ARBA" id="ARBA00023295"/>
    </source>
</evidence>
<sequence>MRYESVLSFAASWVLPTGLQSRQFESTCPVSCRTDPGHWTAYTSLENLNACDHPVLLDFSSQDSLDSPNATFKIVACTIDDEPDASFESRSLPRDVQNHPNLPDLLQLDYLFRYMQTFLTRTPTHSTRNLLAYFNTTSVGLYSGAATDDAFMISLVEGMRDWTTGNPENKSAAVQFCSGDHHGDHTFGMAFDIAGNMNTVKLALDAWTNAQCVDGPELLEIEDIPALAKSIHRHDFEQVVHVSHQYSPEFGCVVETSIYGDTCKTLSDRCRISADDFLSYNPGNDFCSWLQPGQQVCCSSKEWAGTQPVINEDGSCASYITQPNDTCASIAEAHHLGLLDISYFNDGRTWGWSGCDPLEPDVRICLSTGIPPLPLPRDNAVCGPTVPGTQIPTDGTPLASLNPCQLNSCCNTLGQCGVSPEFCIYEEGPTGNPGTAPKGRKGCISNCGFEIIDNSDPPAEFMRIGYYESFNFDRPCLNLRAKHINASDYTHIHWGFVTVNSSFHIGVNDMYNQWNDFLTLQGVKKVISIGGWGYSVNSASLDVLREAMDPANVDSFIVNIMTFVKEHNIDGLDFDWEYPGATDLPSLSLGWLADGPNYLAFLKKLKMVFPREKTVAIAAPASYYYLRVFPLAEMWPYLDYIVYMTYDLHGQWDYGNSILDWCPMGNCLRSHVNLTETEYALAMITKAGVPRNKVAVGVASYGRSFGMSEPGCTRPECTFVGPESTALPGPCTGIVGLISNAEIEDLIIEEDINESYYDPGSDSNILVYNDTQWIAYMSKATLRRRMQYYKDLKFYGYANWAVDLTHWSGDDGHPEGRQDHEGLGRQGRHCM</sequence>
<dbReference type="CDD" id="cd00118">
    <property type="entry name" value="LysM"/>
    <property type="match status" value="1"/>
</dbReference>
<dbReference type="InterPro" id="IPR036779">
    <property type="entry name" value="LysM_dom_sf"/>
</dbReference>
<feature type="compositionally biased region" description="Basic and acidic residues" evidence="12">
    <location>
        <begin position="810"/>
        <end position="823"/>
    </location>
</feature>
<evidence type="ECO:0000256" key="12">
    <source>
        <dbReference type="SAM" id="MobiDB-lite"/>
    </source>
</evidence>
<keyword evidence="5 11" id="KW-0378">Hydrolase</keyword>
<protein>
    <recommendedName>
        <fullName evidence="3">chitinase</fullName>
        <ecNumber evidence="3">3.2.1.14</ecNumber>
    </recommendedName>
</protein>
<evidence type="ECO:0000256" key="2">
    <source>
        <dbReference type="ARBA" id="ARBA00008682"/>
    </source>
</evidence>
<feature type="domain" description="GH18" evidence="14">
    <location>
        <begin position="461"/>
        <end position="826"/>
    </location>
</feature>
<feature type="region of interest" description="Disordered" evidence="12">
    <location>
        <begin position="810"/>
        <end position="831"/>
    </location>
</feature>
<dbReference type="PANTHER" id="PTHR47700">
    <property type="entry name" value="V CHITINASE, PUTATIVE (AFU_ORTHOLOGUE AFUA_6G13720)-RELATED"/>
    <property type="match status" value="1"/>
</dbReference>
<dbReference type="InterPro" id="IPR001223">
    <property type="entry name" value="Glyco_hydro18_cat"/>
</dbReference>
<dbReference type="STRING" id="454130.A0A0U5FYF3"/>
<dbReference type="PROSITE" id="PS01095">
    <property type="entry name" value="GH18_1"/>
    <property type="match status" value="1"/>
</dbReference>
<keyword evidence="8" id="KW-0119">Carbohydrate metabolism</keyword>
<dbReference type="SUPFAM" id="SSF54556">
    <property type="entry name" value="Chitinase insertion domain"/>
    <property type="match status" value="1"/>
</dbReference>
<dbReference type="Gene3D" id="3.20.20.80">
    <property type="entry name" value="Glycosidases"/>
    <property type="match status" value="1"/>
</dbReference>
<dbReference type="InterPro" id="IPR017853">
    <property type="entry name" value="GH"/>
</dbReference>
<evidence type="ECO:0000259" key="14">
    <source>
        <dbReference type="PROSITE" id="PS51910"/>
    </source>
</evidence>
<evidence type="ECO:0000256" key="5">
    <source>
        <dbReference type="ARBA" id="ARBA00022801"/>
    </source>
</evidence>
<dbReference type="GO" id="GO:0006032">
    <property type="term" value="P:chitin catabolic process"/>
    <property type="evidence" value="ECO:0007669"/>
    <property type="project" value="UniProtKB-KW"/>
</dbReference>
<evidence type="ECO:0000256" key="10">
    <source>
        <dbReference type="ARBA" id="ARBA00023326"/>
    </source>
</evidence>